<dbReference type="Proteomes" id="UP000215413">
    <property type="component" value="Unassembled WGS sequence"/>
</dbReference>
<evidence type="ECO:0000313" key="2">
    <source>
        <dbReference type="Proteomes" id="UP000215413"/>
    </source>
</evidence>
<reference evidence="2" key="1">
    <citation type="submission" date="2017-04" db="EMBL/GenBank/DDBJ databases">
        <title>Finegoldia magna isolated from orthopedic joint implant-associated infections.</title>
        <authorList>
            <person name="Bjorklund S."/>
            <person name="Bruggemann H."/>
            <person name="Jensen A."/>
            <person name="Hellmark B."/>
            <person name="Soderquist B."/>
        </authorList>
    </citation>
    <scope>NUCLEOTIDE SEQUENCE [LARGE SCALE GENOMIC DNA]</scope>
    <source>
        <strain evidence="2">CCUG 54800</strain>
    </source>
</reference>
<accession>A0A233V9V9</accession>
<name>A0A233V9V9_FINMA</name>
<organism evidence="1 2">
    <name type="scientific">Finegoldia magna</name>
    <name type="common">Peptostreptococcus magnus</name>
    <dbReference type="NCBI Taxonomy" id="1260"/>
    <lineage>
        <taxon>Bacteria</taxon>
        <taxon>Bacillati</taxon>
        <taxon>Bacillota</taxon>
        <taxon>Tissierellia</taxon>
        <taxon>Tissierellales</taxon>
        <taxon>Peptoniphilaceae</taxon>
        <taxon>Finegoldia</taxon>
    </lineage>
</organism>
<sequence length="124" mass="14227">MINFVGKDFKDIKIGSKQVVKVMQGIDVVWEKKSGTLVYSDTGRSSYDISVNGWSKVNPNKNYRFVTSKPDNEYSIVVSGSYNTVKNNSIFRITKNCDIKIKNTDYNYYDIKIYEVDEKATIVI</sequence>
<proteinExistence type="predicted"/>
<protein>
    <submittedName>
        <fullName evidence="1">Uncharacterized protein</fullName>
    </submittedName>
</protein>
<dbReference type="EMBL" id="NDYC01000004">
    <property type="protein sequence ID" value="OXZ29167.1"/>
    <property type="molecule type" value="Genomic_DNA"/>
</dbReference>
<evidence type="ECO:0000313" key="1">
    <source>
        <dbReference type="EMBL" id="OXZ29167.1"/>
    </source>
</evidence>
<dbReference type="RefSeq" id="WP_094205109.1">
    <property type="nucleotide sequence ID" value="NZ_NDYC01000004.1"/>
</dbReference>
<comment type="caution">
    <text evidence="1">The sequence shown here is derived from an EMBL/GenBank/DDBJ whole genome shotgun (WGS) entry which is preliminary data.</text>
</comment>
<gene>
    <name evidence="1" type="ORF">B9N49_00665</name>
</gene>
<dbReference type="AlphaFoldDB" id="A0A233V9V9"/>